<accession>A0A1Y5T550</accession>
<name>A0A1Y5T550_9RHOB</name>
<gene>
    <name evidence="2" type="ORF">AQS8620_02304</name>
</gene>
<dbReference type="AlphaFoldDB" id="A0A1Y5T550"/>
<dbReference type="EMBL" id="FWFS01000008">
    <property type="protein sequence ID" value="SLN52524.1"/>
    <property type="molecule type" value="Genomic_DNA"/>
</dbReference>
<sequence>MPNEWIIDVLTDLRAFAEKNGLPATADQLDDARLIVATELANVAADLSQRANRNDAPNRELTRLHSGCGNA</sequence>
<evidence type="ECO:0000313" key="3">
    <source>
        <dbReference type="Proteomes" id="UP000193862"/>
    </source>
</evidence>
<reference evidence="2 3" key="1">
    <citation type="submission" date="2017-03" db="EMBL/GenBank/DDBJ databases">
        <authorList>
            <person name="Afonso C.L."/>
            <person name="Miller P.J."/>
            <person name="Scott M.A."/>
            <person name="Spackman E."/>
            <person name="Goraichik I."/>
            <person name="Dimitrov K.M."/>
            <person name="Suarez D.L."/>
            <person name="Swayne D.E."/>
        </authorList>
    </citation>
    <scope>NUCLEOTIDE SEQUENCE [LARGE SCALE GENOMIC DNA]</scope>
    <source>
        <strain evidence="2 3">CECT 8620</strain>
    </source>
</reference>
<protein>
    <submittedName>
        <fullName evidence="2">Uncharacterized protein</fullName>
    </submittedName>
</protein>
<evidence type="ECO:0000256" key="1">
    <source>
        <dbReference type="SAM" id="MobiDB-lite"/>
    </source>
</evidence>
<feature type="compositionally biased region" description="Basic and acidic residues" evidence="1">
    <location>
        <begin position="52"/>
        <end position="63"/>
    </location>
</feature>
<feature type="region of interest" description="Disordered" evidence="1">
    <location>
        <begin position="51"/>
        <end position="71"/>
    </location>
</feature>
<keyword evidence="3" id="KW-1185">Reference proteome</keyword>
<evidence type="ECO:0000313" key="2">
    <source>
        <dbReference type="EMBL" id="SLN52524.1"/>
    </source>
</evidence>
<organism evidence="2 3">
    <name type="scientific">Aquimixticola soesokkakensis</name>
    <dbReference type="NCBI Taxonomy" id="1519096"/>
    <lineage>
        <taxon>Bacteria</taxon>
        <taxon>Pseudomonadati</taxon>
        <taxon>Pseudomonadota</taxon>
        <taxon>Alphaproteobacteria</taxon>
        <taxon>Rhodobacterales</taxon>
        <taxon>Paracoccaceae</taxon>
        <taxon>Aquimixticola</taxon>
    </lineage>
</organism>
<proteinExistence type="predicted"/>
<dbReference type="Proteomes" id="UP000193862">
    <property type="component" value="Unassembled WGS sequence"/>
</dbReference>